<evidence type="ECO:0000313" key="2">
    <source>
        <dbReference type="EMBL" id="OCF57491.1"/>
    </source>
</evidence>
<sequence length="51" mass="5419">MPKPEAASSRPEASGCNSTSVLSSSYLPAEDMGGIRHETLLAVNTTRYVVH</sequence>
<reference evidence="3" key="2">
    <citation type="submission" date="2013-12" db="EMBL/GenBank/DDBJ databases">
        <title>Evolution of pathogenesis and genome organization in the Tremellales.</title>
        <authorList>
            <person name="Cuomo C."/>
            <person name="Litvintseva A."/>
            <person name="Heitman J."/>
            <person name="Chen Y."/>
            <person name="Sun S."/>
            <person name="Springer D."/>
            <person name="Dromer F."/>
            <person name="Young S."/>
            <person name="Zeng Q."/>
            <person name="Chapman S."/>
            <person name="Gujja S."/>
            <person name="Saif S."/>
            <person name="Birren B."/>
        </authorList>
    </citation>
    <scope>NUCLEOTIDE SEQUENCE [LARGE SCALE GENOMIC DNA]</scope>
    <source>
        <strain evidence="3">CBS 10435</strain>
    </source>
</reference>
<proteinExistence type="predicted"/>
<organism evidence="2 3">
    <name type="scientific">Kwoniella mangroviensis CBS 10435</name>
    <dbReference type="NCBI Taxonomy" id="1331196"/>
    <lineage>
        <taxon>Eukaryota</taxon>
        <taxon>Fungi</taxon>
        <taxon>Dikarya</taxon>
        <taxon>Basidiomycota</taxon>
        <taxon>Agaricomycotina</taxon>
        <taxon>Tremellomycetes</taxon>
        <taxon>Tremellales</taxon>
        <taxon>Cryptococcaceae</taxon>
        <taxon>Kwoniella</taxon>
    </lineage>
</organism>
<name>A0A1B9IPS6_9TREE</name>
<feature type="region of interest" description="Disordered" evidence="1">
    <location>
        <begin position="1"/>
        <end position="23"/>
    </location>
</feature>
<protein>
    <submittedName>
        <fullName evidence="2">Uncharacterized protein</fullName>
    </submittedName>
</protein>
<dbReference type="Proteomes" id="UP000092583">
    <property type="component" value="Unassembled WGS sequence"/>
</dbReference>
<keyword evidence="3" id="KW-1185">Reference proteome</keyword>
<evidence type="ECO:0000256" key="1">
    <source>
        <dbReference type="SAM" id="MobiDB-lite"/>
    </source>
</evidence>
<dbReference type="EMBL" id="KI669463">
    <property type="protein sequence ID" value="OCF57491.1"/>
    <property type="molecule type" value="Genomic_DNA"/>
</dbReference>
<dbReference type="AlphaFoldDB" id="A0A1B9IPS6"/>
<gene>
    <name evidence="2" type="ORF">L486_04949</name>
</gene>
<accession>A0A1B9IPS6</accession>
<reference evidence="2 3" key="1">
    <citation type="submission" date="2013-07" db="EMBL/GenBank/DDBJ databases">
        <title>The Genome Sequence of Kwoniella mangroviensis CBS10435.</title>
        <authorList>
            <consortium name="The Broad Institute Genome Sequencing Platform"/>
            <person name="Cuomo C."/>
            <person name="Litvintseva A."/>
            <person name="Chen Y."/>
            <person name="Heitman J."/>
            <person name="Sun S."/>
            <person name="Springer D."/>
            <person name="Dromer F."/>
            <person name="Young S.K."/>
            <person name="Zeng Q."/>
            <person name="Gargeya S."/>
            <person name="Fitzgerald M."/>
            <person name="Abouelleil A."/>
            <person name="Alvarado L."/>
            <person name="Berlin A.M."/>
            <person name="Chapman S.B."/>
            <person name="Dewar J."/>
            <person name="Goldberg J."/>
            <person name="Griggs A."/>
            <person name="Gujja S."/>
            <person name="Hansen M."/>
            <person name="Howarth C."/>
            <person name="Imamovic A."/>
            <person name="Larimer J."/>
            <person name="McCowan C."/>
            <person name="Murphy C."/>
            <person name="Pearson M."/>
            <person name="Priest M."/>
            <person name="Roberts A."/>
            <person name="Saif S."/>
            <person name="Shea T."/>
            <person name="Sykes S."/>
            <person name="Wortman J."/>
            <person name="Nusbaum C."/>
            <person name="Birren B."/>
        </authorList>
    </citation>
    <scope>NUCLEOTIDE SEQUENCE [LARGE SCALE GENOMIC DNA]</scope>
    <source>
        <strain evidence="2 3">CBS 10435</strain>
    </source>
</reference>
<evidence type="ECO:0000313" key="3">
    <source>
        <dbReference type="Proteomes" id="UP000092583"/>
    </source>
</evidence>